<dbReference type="EMBL" id="CAJNNW010015628">
    <property type="protein sequence ID" value="CAE8657932.1"/>
    <property type="molecule type" value="Genomic_DNA"/>
</dbReference>
<name>A0A813IU55_POLGL</name>
<keyword evidence="1" id="KW-0812">Transmembrane</keyword>
<gene>
    <name evidence="2" type="ORF">PGLA2088_LOCUS13136</name>
</gene>
<feature type="transmembrane region" description="Helical" evidence="1">
    <location>
        <begin position="72"/>
        <end position="94"/>
    </location>
</feature>
<sequence length="240" mass="26074">AGGDGGATASSSVSHVYLVVCRCLLTDHYEPCDSNPSYALDMFEMKARSCHSFTAFQFVYLTGMARSSMARVLLLPILASLSVVGSAAVASATVASITSTTTSGGGTGCSKESTCPSQSSSLIQAARKGQKLAVQAVEEPGHARAHVWRSEKNASSALEWWAAGKVKHNMSTTLRDVELGHGEVGLAQADESAATERKTQATVQALAQWTWDWSIDLTPRRRYIYIRRRRRADYISRRRR</sequence>
<keyword evidence="1" id="KW-0472">Membrane</keyword>
<dbReference type="AlphaFoldDB" id="A0A813IU55"/>
<feature type="non-terminal residue" evidence="2">
    <location>
        <position position="240"/>
    </location>
</feature>
<dbReference type="Proteomes" id="UP000626109">
    <property type="component" value="Unassembled WGS sequence"/>
</dbReference>
<reference evidence="2" key="1">
    <citation type="submission" date="2021-02" db="EMBL/GenBank/DDBJ databases">
        <authorList>
            <person name="Dougan E. K."/>
            <person name="Rhodes N."/>
            <person name="Thang M."/>
            <person name="Chan C."/>
        </authorList>
    </citation>
    <scope>NUCLEOTIDE SEQUENCE</scope>
</reference>
<keyword evidence="1" id="KW-1133">Transmembrane helix</keyword>
<comment type="caution">
    <text evidence="2">The sequence shown here is derived from an EMBL/GenBank/DDBJ whole genome shotgun (WGS) entry which is preliminary data.</text>
</comment>
<evidence type="ECO:0000313" key="2">
    <source>
        <dbReference type="EMBL" id="CAE8657932.1"/>
    </source>
</evidence>
<accession>A0A813IU55</accession>
<organism evidence="2 3">
    <name type="scientific">Polarella glacialis</name>
    <name type="common">Dinoflagellate</name>
    <dbReference type="NCBI Taxonomy" id="89957"/>
    <lineage>
        <taxon>Eukaryota</taxon>
        <taxon>Sar</taxon>
        <taxon>Alveolata</taxon>
        <taxon>Dinophyceae</taxon>
        <taxon>Suessiales</taxon>
        <taxon>Suessiaceae</taxon>
        <taxon>Polarella</taxon>
    </lineage>
</organism>
<protein>
    <submittedName>
        <fullName evidence="2">Uncharacterized protein</fullName>
    </submittedName>
</protein>
<evidence type="ECO:0000256" key="1">
    <source>
        <dbReference type="SAM" id="Phobius"/>
    </source>
</evidence>
<evidence type="ECO:0000313" key="3">
    <source>
        <dbReference type="Proteomes" id="UP000626109"/>
    </source>
</evidence>
<proteinExistence type="predicted"/>